<feature type="region of interest" description="Disordered" evidence="2">
    <location>
        <begin position="520"/>
        <end position="540"/>
    </location>
</feature>
<feature type="region of interest" description="Disordered" evidence="2">
    <location>
        <begin position="1"/>
        <end position="65"/>
    </location>
</feature>
<feature type="coiled-coil region" evidence="1">
    <location>
        <begin position="427"/>
        <end position="454"/>
    </location>
</feature>
<dbReference type="Proteomes" id="UP000054937">
    <property type="component" value="Unassembled WGS sequence"/>
</dbReference>
<accession>A0A0V0QB60</accession>
<feature type="compositionally biased region" description="Polar residues" evidence="2">
    <location>
        <begin position="402"/>
        <end position="412"/>
    </location>
</feature>
<feature type="region of interest" description="Disordered" evidence="2">
    <location>
        <begin position="402"/>
        <end position="424"/>
    </location>
</feature>
<gene>
    <name evidence="3" type="ORF">PPERSA_02412</name>
</gene>
<comment type="caution">
    <text evidence="3">The sequence shown here is derived from an EMBL/GenBank/DDBJ whole genome shotgun (WGS) entry which is preliminary data.</text>
</comment>
<feature type="region of interest" description="Disordered" evidence="2">
    <location>
        <begin position="570"/>
        <end position="689"/>
    </location>
</feature>
<dbReference type="EMBL" id="LDAU01000214">
    <property type="protein sequence ID" value="KRW99300.1"/>
    <property type="molecule type" value="Genomic_DNA"/>
</dbReference>
<feature type="compositionally biased region" description="Polar residues" evidence="2">
    <location>
        <begin position="52"/>
        <end position="64"/>
    </location>
</feature>
<feature type="compositionally biased region" description="Low complexity" evidence="2">
    <location>
        <begin position="642"/>
        <end position="655"/>
    </location>
</feature>
<organism evidence="3 4">
    <name type="scientific">Pseudocohnilembus persalinus</name>
    <name type="common">Ciliate</name>
    <dbReference type="NCBI Taxonomy" id="266149"/>
    <lineage>
        <taxon>Eukaryota</taxon>
        <taxon>Sar</taxon>
        <taxon>Alveolata</taxon>
        <taxon>Ciliophora</taxon>
        <taxon>Intramacronucleata</taxon>
        <taxon>Oligohymenophorea</taxon>
        <taxon>Scuticociliatia</taxon>
        <taxon>Philasterida</taxon>
        <taxon>Pseudocohnilembidae</taxon>
        <taxon>Pseudocohnilembus</taxon>
    </lineage>
</organism>
<dbReference type="InParanoid" id="A0A0V0QB60"/>
<protein>
    <submittedName>
        <fullName evidence="3">Uncharacterized protein</fullName>
    </submittedName>
</protein>
<feature type="compositionally biased region" description="Acidic residues" evidence="2">
    <location>
        <begin position="1"/>
        <end position="17"/>
    </location>
</feature>
<name>A0A0V0QB60_PSEPJ</name>
<feature type="compositionally biased region" description="Low complexity" evidence="2">
    <location>
        <begin position="18"/>
        <end position="31"/>
    </location>
</feature>
<dbReference type="AlphaFoldDB" id="A0A0V0QB60"/>
<feature type="compositionally biased region" description="Basic and acidic residues" evidence="2">
    <location>
        <begin position="656"/>
        <end position="671"/>
    </location>
</feature>
<feature type="compositionally biased region" description="Basic and acidic residues" evidence="2">
    <location>
        <begin position="528"/>
        <end position="540"/>
    </location>
</feature>
<sequence>MQQQQEEEDYDFSDFEQENQQQNDKNQFQPQKEAEIQQNEQILQRDGENKLSKVSKQENSSKLGKQNKVKDLKYFNPSKYFKQKENLEYLQKHRDQIKKIKQGGASFDLHSKQNEKILENRINNRFQVQYQKMQKIDQENQKIQENLNKIYTRPIGNSQRQGGGQNESVSNLDKQSEFFGGNFLNKKQVNQQIREQNQKEIQKQNQFIRNRIQQTKSVIDFRAFNKDRIQQEKYLKQLSEYPYALRQDSRSQQNSNLNHFRECVSVQNKQNKVTNGVQKNIKVYSLGLEREKVLAGKAVQINQRKYFLQIKYDLEQVIISIENAQEQKFDMFMSEYDYCFMLKQQFQGQINKLIQNVQFNEEKQKVFIKENKSDIILPRIKSRLLNNNSSVLNSSQQKYGKNFYSNSTLQSPRNQKSQQNQKNKEVVKKFFKRNQEYQEKIREKKKQIEENKLSAQFNSVQKMKNNSNQNKSKGQIKQNLISSKNERIQMGKSNNQVVENEINKKKQEKFLDEKIRSQKNLQQQENQENLKKQENQKQDEDYNLEYEDEDEYEEQFENLEENLGKKIEKNQKEEKNQSSDIQEQKSQILDQDNLKESFQGLKDQFSQQILGNNQEKSQKKFYKEGDLNLDNQSQEQREQIEFENQNQNGLENNNIETKKQEIESGEKIEDQKENDESEEYQFSEEEVEL</sequence>
<feature type="compositionally biased region" description="Basic and acidic residues" evidence="2">
    <location>
        <begin position="616"/>
        <end position="626"/>
    </location>
</feature>
<keyword evidence="4" id="KW-1185">Reference proteome</keyword>
<feature type="compositionally biased region" description="Polar residues" evidence="2">
    <location>
        <begin position="578"/>
        <end position="590"/>
    </location>
</feature>
<evidence type="ECO:0000313" key="4">
    <source>
        <dbReference type="Proteomes" id="UP000054937"/>
    </source>
</evidence>
<feature type="compositionally biased region" description="Acidic residues" evidence="2">
    <location>
        <begin position="672"/>
        <end position="689"/>
    </location>
</feature>
<reference evidence="3 4" key="1">
    <citation type="journal article" date="2015" name="Sci. Rep.">
        <title>Genome of the facultative scuticociliatosis pathogen Pseudocohnilembus persalinus provides insight into its virulence through horizontal gene transfer.</title>
        <authorList>
            <person name="Xiong J."/>
            <person name="Wang G."/>
            <person name="Cheng J."/>
            <person name="Tian M."/>
            <person name="Pan X."/>
            <person name="Warren A."/>
            <person name="Jiang C."/>
            <person name="Yuan D."/>
            <person name="Miao W."/>
        </authorList>
    </citation>
    <scope>NUCLEOTIDE SEQUENCE [LARGE SCALE GENOMIC DNA]</scope>
    <source>
        <strain evidence="3">36N120E</strain>
    </source>
</reference>
<evidence type="ECO:0000256" key="1">
    <source>
        <dbReference type="SAM" id="Coils"/>
    </source>
</evidence>
<feature type="compositionally biased region" description="Polar residues" evidence="2">
    <location>
        <begin position="604"/>
        <end position="615"/>
    </location>
</feature>
<keyword evidence="1" id="KW-0175">Coiled coil</keyword>
<proteinExistence type="predicted"/>
<evidence type="ECO:0000256" key="2">
    <source>
        <dbReference type="SAM" id="MobiDB-lite"/>
    </source>
</evidence>
<evidence type="ECO:0000313" key="3">
    <source>
        <dbReference type="EMBL" id="KRW99300.1"/>
    </source>
</evidence>